<evidence type="ECO:0000313" key="1">
    <source>
        <dbReference type="EMBL" id="SVD97740.1"/>
    </source>
</evidence>
<protein>
    <recommendedName>
        <fullName evidence="2">DNA primase DnaB-helicase binding domain-containing protein</fullName>
    </recommendedName>
</protein>
<gene>
    <name evidence="1" type="ORF">METZ01_LOCUS450594</name>
</gene>
<evidence type="ECO:0008006" key="2">
    <source>
        <dbReference type="Google" id="ProtNLM"/>
    </source>
</evidence>
<dbReference type="InterPro" id="IPR016136">
    <property type="entry name" value="DNA_helicase_N/primase_C"/>
</dbReference>
<organism evidence="1">
    <name type="scientific">marine metagenome</name>
    <dbReference type="NCBI Taxonomy" id="408172"/>
    <lineage>
        <taxon>unclassified sequences</taxon>
        <taxon>metagenomes</taxon>
        <taxon>ecological metagenomes</taxon>
    </lineage>
</organism>
<dbReference type="AlphaFoldDB" id="A0A382ZR07"/>
<accession>A0A382ZR07</accession>
<feature type="non-terminal residue" evidence="1">
    <location>
        <position position="1"/>
    </location>
</feature>
<dbReference type="EMBL" id="UINC01185835">
    <property type="protein sequence ID" value="SVD97740.1"/>
    <property type="molecule type" value="Genomic_DNA"/>
</dbReference>
<dbReference type="Gene3D" id="1.10.860.10">
    <property type="entry name" value="DNAb Helicase, Chain A"/>
    <property type="match status" value="1"/>
</dbReference>
<name>A0A382ZR07_9ZZZZ</name>
<reference evidence="1" key="1">
    <citation type="submission" date="2018-05" db="EMBL/GenBank/DDBJ databases">
        <authorList>
            <person name="Lanie J.A."/>
            <person name="Ng W.-L."/>
            <person name="Kazmierczak K.M."/>
            <person name="Andrzejewski T.M."/>
            <person name="Davidsen T.M."/>
            <person name="Wayne K.J."/>
            <person name="Tettelin H."/>
            <person name="Glass J.I."/>
            <person name="Rusch D."/>
            <person name="Podicherti R."/>
            <person name="Tsui H.-C.T."/>
            <person name="Winkler M.E."/>
        </authorList>
    </citation>
    <scope>NUCLEOTIDE SEQUENCE</scope>
</reference>
<sequence>PTGQDRYLERLGELLGINRHTLEEVLQRQRQSLLRAATSKRQRQRNRQEPPQVPVAAAAFKQDQLEVFTLALLLRDPELKEFAETLQPEHFYESENREVYLKWVECSILEELREFVDTPLREHLEILVDHDFPTMDQKERTEALSHCVRRLEERHLREVLKQIATSLSQALEEGEDTTEVTQTLRKKDERLRELFATRVRRGF</sequence>
<proteinExistence type="predicted"/>